<dbReference type="OrthoDB" id="195563at2157"/>
<dbReference type="PANTHER" id="PTHR33933:SF3">
    <property type="entry name" value="PROTEIN ADENYLYLTRANSFERASE MJ0604-RELATED"/>
    <property type="match status" value="1"/>
</dbReference>
<protein>
    <submittedName>
        <fullName evidence="3">MarR family protein</fullName>
    </submittedName>
</protein>
<organism evidence="3 4">
    <name type="scientific">Halomicrobium zhouii</name>
    <dbReference type="NCBI Taxonomy" id="767519"/>
    <lineage>
        <taxon>Archaea</taxon>
        <taxon>Methanobacteriati</taxon>
        <taxon>Methanobacteriota</taxon>
        <taxon>Stenosarchaea group</taxon>
        <taxon>Halobacteria</taxon>
        <taxon>Halobacteriales</taxon>
        <taxon>Haloarculaceae</taxon>
        <taxon>Halomicrobium</taxon>
    </lineage>
</organism>
<dbReference type="STRING" id="767519.SAMN05216559_1287"/>
<dbReference type="InterPro" id="IPR043519">
    <property type="entry name" value="NT_sf"/>
</dbReference>
<dbReference type="Proteomes" id="UP000199062">
    <property type="component" value="Unassembled WGS sequence"/>
</dbReference>
<dbReference type="RefSeq" id="WP_218155513.1">
    <property type="nucleotide sequence ID" value="NZ_FOZK01000001.1"/>
</dbReference>
<dbReference type="Pfam" id="PF01909">
    <property type="entry name" value="NTP_transf_2"/>
    <property type="match status" value="1"/>
</dbReference>
<keyword evidence="4" id="KW-1185">Reference proteome</keyword>
<dbReference type="EMBL" id="FOZK01000001">
    <property type="protein sequence ID" value="SFR93392.1"/>
    <property type="molecule type" value="Genomic_DNA"/>
</dbReference>
<sequence length="216" mass="23996">MPIDIERFETGESLDAPPTSERILRFLRRNPDRAYTRSDIATAIDADPETVGTNLTRLKERGLVRHRSPYWALAPDTGSVDDAQAEKTTDHPERPRNVKTTTGTDGPEGAHGRAADAFVEAVENELDERIEAVYVFGSVARGAETEQSDVDVLAVVADDADFGAVDDRLLDIAYDVQLDHGVVVEVHTLRGEEFRERRDRGEPFARTVVEEGVRRV</sequence>
<dbReference type="Gene3D" id="3.30.460.10">
    <property type="entry name" value="Beta Polymerase, domain 2"/>
    <property type="match status" value="1"/>
</dbReference>
<name>A0A1I6KQ58_9EURY</name>
<dbReference type="PANTHER" id="PTHR33933">
    <property type="entry name" value="NUCLEOTIDYLTRANSFERASE"/>
    <property type="match status" value="1"/>
</dbReference>
<dbReference type="InterPro" id="IPR036390">
    <property type="entry name" value="WH_DNA-bd_sf"/>
</dbReference>
<accession>A0A1I6KQ58</accession>
<dbReference type="SUPFAM" id="SSF46785">
    <property type="entry name" value="Winged helix' DNA-binding domain"/>
    <property type="match status" value="1"/>
</dbReference>
<evidence type="ECO:0000256" key="1">
    <source>
        <dbReference type="SAM" id="MobiDB-lite"/>
    </source>
</evidence>
<dbReference type="Gene3D" id="1.10.10.10">
    <property type="entry name" value="Winged helix-like DNA-binding domain superfamily/Winged helix DNA-binding domain"/>
    <property type="match status" value="1"/>
</dbReference>
<feature type="region of interest" description="Disordered" evidence="1">
    <location>
        <begin position="75"/>
        <end position="111"/>
    </location>
</feature>
<proteinExistence type="predicted"/>
<feature type="domain" description="Polymerase nucleotidyl transferase" evidence="2">
    <location>
        <begin position="124"/>
        <end position="196"/>
    </location>
</feature>
<dbReference type="InterPro" id="IPR036388">
    <property type="entry name" value="WH-like_DNA-bd_sf"/>
</dbReference>
<dbReference type="GO" id="GO:0016779">
    <property type="term" value="F:nucleotidyltransferase activity"/>
    <property type="evidence" value="ECO:0007669"/>
    <property type="project" value="InterPro"/>
</dbReference>
<dbReference type="CDD" id="cd05403">
    <property type="entry name" value="NT_KNTase_like"/>
    <property type="match status" value="1"/>
</dbReference>
<feature type="compositionally biased region" description="Basic and acidic residues" evidence="1">
    <location>
        <begin position="84"/>
        <end position="96"/>
    </location>
</feature>
<dbReference type="SUPFAM" id="SSF81301">
    <property type="entry name" value="Nucleotidyltransferase"/>
    <property type="match status" value="1"/>
</dbReference>
<dbReference type="InterPro" id="IPR052548">
    <property type="entry name" value="Type_VII_TA_antitoxin"/>
</dbReference>
<reference evidence="3 4" key="1">
    <citation type="submission" date="2016-10" db="EMBL/GenBank/DDBJ databases">
        <authorList>
            <person name="de Groot N.N."/>
        </authorList>
    </citation>
    <scope>NUCLEOTIDE SEQUENCE [LARGE SCALE GENOMIC DNA]</scope>
    <source>
        <strain evidence="3 4">CGMCC 1.10457</strain>
    </source>
</reference>
<evidence type="ECO:0000259" key="2">
    <source>
        <dbReference type="Pfam" id="PF01909"/>
    </source>
</evidence>
<evidence type="ECO:0000313" key="4">
    <source>
        <dbReference type="Proteomes" id="UP000199062"/>
    </source>
</evidence>
<gene>
    <name evidence="3" type="ORF">SAMN05216559_1287</name>
</gene>
<dbReference type="InterPro" id="IPR002934">
    <property type="entry name" value="Polymerase_NTP_transf_dom"/>
</dbReference>
<dbReference type="AlphaFoldDB" id="A0A1I6KQ58"/>
<evidence type="ECO:0000313" key="3">
    <source>
        <dbReference type="EMBL" id="SFR93392.1"/>
    </source>
</evidence>